<dbReference type="AlphaFoldDB" id="A0A3S4GTC5"/>
<organism evidence="7 8">
    <name type="scientific">Salmonella enterica subsp. enterica serovar Sanjuan</name>
    <dbReference type="NCBI Taxonomy" id="1160765"/>
    <lineage>
        <taxon>Bacteria</taxon>
        <taxon>Pseudomonadati</taxon>
        <taxon>Pseudomonadota</taxon>
        <taxon>Gammaproteobacteria</taxon>
        <taxon>Enterobacterales</taxon>
        <taxon>Enterobacteriaceae</taxon>
        <taxon>Salmonella</taxon>
    </lineage>
</organism>
<evidence type="ECO:0000256" key="6">
    <source>
        <dbReference type="ARBA" id="ARBA00023014"/>
    </source>
</evidence>
<dbReference type="InterPro" id="IPR051555">
    <property type="entry name" value="FDH_Electron_Transfer_Unit"/>
</dbReference>
<sequence>MKTDDTYLHTVPKYYPHLYGEKEGGGTQVLVLTGVPYEDLDLPKLDDLSTGARSEHVQHTLYKGMILPLAALAGLTVLVRRNSKNDHHDGGDDHES</sequence>
<gene>
    <name evidence="7" type="primary">hybA_2</name>
    <name evidence="7" type="ORF">NCTC7406_00766</name>
</gene>
<dbReference type="Proteomes" id="UP000276345">
    <property type="component" value="Chromosome"/>
</dbReference>
<keyword evidence="4" id="KW-0677">Repeat</keyword>
<evidence type="ECO:0000256" key="4">
    <source>
        <dbReference type="ARBA" id="ARBA00022737"/>
    </source>
</evidence>
<protein>
    <submittedName>
        <fullName evidence="7">Hydrogenase-2 small subunit</fullName>
    </submittedName>
</protein>
<dbReference type="EMBL" id="LR134142">
    <property type="protein sequence ID" value="VEA03247.1"/>
    <property type="molecule type" value="Genomic_DNA"/>
</dbReference>
<evidence type="ECO:0000256" key="1">
    <source>
        <dbReference type="ARBA" id="ARBA00001966"/>
    </source>
</evidence>
<evidence type="ECO:0000313" key="7">
    <source>
        <dbReference type="EMBL" id="VEA03247.1"/>
    </source>
</evidence>
<dbReference type="PANTHER" id="PTHR43545">
    <property type="entry name" value="FORMATE DEHYDROGENASE, NITRATE-INDUCIBLE, IRON-SULFUR SUBUNIT"/>
    <property type="match status" value="1"/>
</dbReference>
<keyword evidence="6" id="KW-0411">Iron-sulfur</keyword>
<keyword evidence="5" id="KW-0408">Iron</keyword>
<evidence type="ECO:0000256" key="5">
    <source>
        <dbReference type="ARBA" id="ARBA00023004"/>
    </source>
</evidence>
<accession>A0A3S4GTC5</accession>
<dbReference type="PANTHER" id="PTHR43545:SF1">
    <property type="entry name" value="HYDROGENASE-2 OPERON PROTEIN HYBA"/>
    <property type="match status" value="1"/>
</dbReference>
<keyword evidence="2" id="KW-0004">4Fe-4S</keyword>
<dbReference type="GO" id="GO:0046872">
    <property type="term" value="F:metal ion binding"/>
    <property type="evidence" value="ECO:0007669"/>
    <property type="project" value="UniProtKB-KW"/>
</dbReference>
<name>A0A3S4GTC5_SALET</name>
<evidence type="ECO:0000256" key="2">
    <source>
        <dbReference type="ARBA" id="ARBA00022485"/>
    </source>
</evidence>
<evidence type="ECO:0000256" key="3">
    <source>
        <dbReference type="ARBA" id="ARBA00022723"/>
    </source>
</evidence>
<reference evidence="7 8" key="1">
    <citation type="submission" date="2018-12" db="EMBL/GenBank/DDBJ databases">
        <authorList>
            <consortium name="Pathogen Informatics"/>
        </authorList>
    </citation>
    <scope>NUCLEOTIDE SEQUENCE [LARGE SCALE GENOMIC DNA]</scope>
    <source>
        <strain evidence="7 8">NCTC7406</strain>
    </source>
</reference>
<comment type="cofactor">
    <cofactor evidence="1">
        <name>[4Fe-4S] cluster</name>
        <dbReference type="ChEBI" id="CHEBI:49883"/>
    </cofactor>
</comment>
<proteinExistence type="predicted"/>
<keyword evidence="3" id="KW-0479">Metal-binding</keyword>
<dbReference type="SUPFAM" id="SSF54862">
    <property type="entry name" value="4Fe-4S ferredoxins"/>
    <property type="match status" value="1"/>
</dbReference>
<evidence type="ECO:0000313" key="8">
    <source>
        <dbReference type="Proteomes" id="UP000276345"/>
    </source>
</evidence>
<dbReference type="GO" id="GO:0051539">
    <property type="term" value="F:4 iron, 4 sulfur cluster binding"/>
    <property type="evidence" value="ECO:0007669"/>
    <property type="project" value="UniProtKB-KW"/>
</dbReference>